<comment type="catalytic activity">
    <reaction evidence="1">
        <text>Hydrolysis of terminal, non-reducing beta-D-glucosyl residues with release of beta-D-glucose.</text>
        <dbReference type="EC" id="3.2.1.21"/>
    </reaction>
</comment>
<organism evidence="19 20">
    <name type="scientific">Mycena maculata</name>
    <dbReference type="NCBI Taxonomy" id="230809"/>
    <lineage>
        <taxon>Eukaryota</taxon>
        <taxon>Fungi</taxon>
        <taxon>Dikarya</taxon>
        <taxon>Basidiomycota</taxon>
        <taxon>Agaricomycotina</taxon>
        <taxon>Agaricomycetes</taxon>
        <taxon>Agaricomycetidae</taxon>
        <taxon>Agaricales</taxon>
        <taxon>Marasmiineae</taxon>
        <taxon>Mycenaceae</taxon>
        <taxon>Mycena</taxon>
    </lineage>
</organism>
<dbReference type="Pfam" id="PF01055">
    <property type="entry name" value="Glyco_hydro_31_2nd"/>
    <property type="match status" value="1"/>
</dbReference>
<dbReference type="InterPro" id="IPR013780">
    <property type="entry name" value="Glyco_hydro_b"/>
</dbReference>
<evidence type="ECO:0000256" key="10">
    <source>
        <dbReference type="ARBA" id="ARBA00023295"/>
    </source>
</evidence>
<dbReference type="GO" id="GO:0005576">
    <property type="term" value="C:extracellular region"/>
    <property type="evidence" value="ECO:0007669"/>
    <property type="project" value="UniProtKB-SubCell"/>
</dbReference>
<comment type="similarity">
    <text evidence="3 14">Belongs to the glycosyl hydrolase 31 family.</text>
</comment>
<feature type="domain" description="Glycoside hydrolase family 31 N-terminal" evidence="17">
    <location>
        <begin position="130"/>
        <end position="239"/>
    </location>
</feature>
<evidence type="ECO:0000256" key="8">
    <source>
        <dbReference type="ARBA" id="ARBA00023180"/>
    </source>
</evidence>
<feature type="domain" description="Glycoside hydrolase family 31 TIM barrel" evidence="16">
    <location>
        <begin position="284"/>
        <end position="678"/>
    </location>
</feature>
<dbReference type="InterPro" id="IPR000322">
    <property type="entry name" value="Glyco_hydro_31_TIM"/>
</dbReference>
<feature type="chain" id="PRO_5042230171" description="beta-glucosidase" evidence="15">
    <location>
        <begin position="36"/>
        <end position="900"/>
    </location>
</feature>
<name>A0AAD7K5E7_9AGAR</name>
<dbReference type="GO" id="GO:0030246">
    <property type="term" value="F:carbohydrate binding"/>
    <property type="evidence" value="ECO:0007669"/>
    <property type="project" value="InterPro"/>
</dbReference>
<evidence type="ECO:0000313" key="19">
    <source>
        <dbReference type="EMBL" id="KAJ7778724.1"/>
    </source>
</evidence>
<evidence type="ECO:0000256" key="13">
    <source>
        <dbReference type="ARBA" id="ARBA00025512"/>
    </source>
</evidence>
<evidence type="ECO:0000256" key="14">
    <source>
        <dbReference type="RuleBase" id="RU361185"/>
    </source>
</evidence>
<evidence type="ECO:0000313" key="20">
    <source>
        <dbReference type="Proteomes" id="UP001215280"/>
    </source>
</evidence>
<dbReference type="Proteomes" id="UP001215280">
    <property type="component" value="Unassembled WGS sequence"/>
</dbReference>
<keyword evidence="5" id="KW-0964">Secreted</keyword>
<evidence type="ECO:0000259" key="18">
    <source>
        <dbReference type="Pfam" id="PF21365"/>
    </source>
</evidence>
<evidence type="ECO:0000256" key="5">
    <source>
        <dbReference type="ARBA" id="ARBA00022525"/>
    </source>
</evidence>
<keyword evidence="10 14" id="KW-0326">Glycosidase</keyword>
<feature type="signal peptide" evidence="15">
    <location>
        <begin position="1"/>
        <end position="35"/>
    </location>
</feature>
<comment type="function">
    <text evidence="13">Glucosidase involved in the degradation of cellulosic biomass. Has both alpha- and beta-glucosidase activity.</text>
</comment>
<dbReference type="CDD" id="cd06602">
    <property type="entry name" value="GH31_MGAM_SI_GAA"/>
    <property type="match status" value="1"/>
</dbReference>
<evidence type="ECO:0000256" key="1">
    <source>
        <dbReference type="ARBA" id="ARBA00000448"/>
    </source>
</evidence>
<dbReference type="GO" id="GO:0008422">
    <property type="term" value="F:beta-glucosidase activity"/>
    <property type="evidence" value="ECO:0007669"/>
    <property type="project" value="UniProtKB-EC"/>
</dbReference>
<keyword evidence="9" id="KW-0119">Carbohydrate metabolism</keyword>
<accession>A0AAD7K5E7</accession>
<dbReference type="InterPro" id="IPR025887">
    <property type="entry name" value="Glyco_hydro_31_N_dom"/>
</dbReference>
<evidence type="ECO:0000256" key="15">
    <source>
        <dbReference type="SAM" id="SignalP"/>
    </source>
</evidence>
<dbReference type="GO" id="GO:0000272">
    <property type="term" value="P:polysaccharide catabolic process"/>
    <property type="evidence" value="ECO:0007669"/>
    <property type="project" value="UniProtKB-KW"/>
</dbReference>
<dbReference type="InterPro" id="IPR017853">
    <property type="entry name" value="GH"/>
</dbReference>
<dbReference type="InterPro" id="IPR048395">
    <property type="entry name" value="Glyco_hydro_31_C"/>
</dbReference>
<keyword evidence="12" id="KW-0624">Polysaccharide degradation</keyword>
<keyword evidence="20" id="KW-1185">Reference proteome</keyword>
<evidence type="ECO:0000256" key="9">
    <source>
        <dbReference type="ARBA" id="ARBA00023277"/>
    </source>
</evidence>
<sequence>MAAVPSYPKSSAATAMSAIKTALLLAGLAISRVLGGTTVDPAVLDACPGHTASNVKVQGGTLTASLKLAGKACNVFGSDIPSLSLEVVYETTERIHVKITDPTTARYEVPESIVPRPSSANPVSPTSAAIKFDYTTSPFSFSIVRSATSEVLFSTASHPIIYENQYLRTKTVLPTDANIYGLGEHTNTFRLDPDNTTLTLWSRDAYGVPTGTNLYGNHPVYFEHRSTGTHAVLLLNSNGMDIKLTRGALEYNVIGGVLDFYFLAGSQTDPTAAATQYAEIVGTPAEVPYWSFGFHQCRFGYTDYVDVAGVISNYSAAGIPLETMWTDIDYMDRRRVFTVEPDYFPLNRMREIVDYLHSQDQHYILMTDPAVGFLPNQSYGPYDRGTTDDIWLKNANGSQHLGLVWPGVAVWPDWFNADAQAYWSNEFALFYSPDTGIDIDGAWIDMNEPSSFCDLPCDDPFEQAVQQDLPPARTTLPPDPNTPIFVNSTPVRRQSKRDSLLVPQYAINNAAPGGNLSSKTAYTDTIHANNLTEYDTHNLFGTMMSVATQQAMLARRPSLRTLVITRSTFAGAGKHVGKWLGDNFSDEEHYQNSIAGMLGMATIYQVPMVGSDICGYAENTTETLCARWATLGAFYPFMRNHNADTSISQEFYRWPLTTEAAKNALDMRYRLLDYIYTAFHQANLVGTPVVSPLWFKYPQDATTYPIDLQWFYGDSILVSPVTDVNSTSVSIYLPKDIFYDFLTLAPVQGTGAHVLLKNVLYTEIPVHIKGGAVLPLRAQSTMTTTELRQTDFEFVVAPGTDGTAAGQLYVDDGVSLTQAAETQVTMNFTRSTFTVAGSFGFDTGVNTTRVRFLNVGKVPTTVRLNGKAVSAQALSYNQATKVLDVTVGLPLAQGFTVALN</sequence>
<evidence type="ECO:0000259" key="16">
    <source>
        <dbReference type="Pfam" id="PF01055"/>
    </source>
</evidence>
<dbReference type="PANTHER" id="PTHR22762">
    <property type="entry name" value="ALPHA-GLUCOSIDASE"/>
    <property type="match status" value="1"/>
</dbReference>
<dbReference type="CDD" id="cd14752">
    <property type="entry name" value="GH31_N"/>
    <property type="match status" value="1"/>
</dbReference>
<dbReference type="Gene3D" id="2.60.40.1760">
    <property type="entry name" value="glycosyl hydrolase (family 31)"/>
    <property type="match status" value="1"/>
</dbReference>
<comment type="subcellular location">
    <subcellularLocation>
        <location evidence="2">Secreted</location>
    </subcellularLocation>
</comment>
<keyword evidence="11" id="KW-0961">Cell wall biogenesis/degradation</keyword>
<evidence type="ECO:0000256" key="2">
    <source>
        <dbReference type="ARBA" id="ARBA00004613"/>
    </source>
</evidence>
<dbReference type="Pfam" id="PF13802">
    <property type="entry name" value="Gal_mutarotas_2"/>
    <property type="match status" value="1"/>
</dbReference>
<evidence type="ECO:0000256" key="3">
    <source>
        <dbReference type="ARBA" id="ARBA00007806"/>
    </source>
</evidence>
<evidence type="ECO:0000256" key="11">
    <source>
        <dbReference type="ARBA" id="ARBA00023316"/>
    </source>
</evidence>
<dbReference type="SUPFAM" id="SSF74650">
    <property type="entry name" value="Galactose mutarotase-like"/>
    <property type="match status" value="1"/>
</dbReference>
<dbReference type="Pfam" id="PF21365">
    <property type="entry name" value="Glyco_hydro_31_3rd"/>
    <property type="match status" value="1"/>
</dbReference>
<evidence type="ECO:0000256" key="12">
    <source>
        <dbReference type="ARBA" id="ARBA00023326"/>
    </source>
</evidence>
<dbReference type="Gene3D" id="2.60.40.1180">
    <property type="entry name" value="Golgi alpha-mannosidase II"/>
    <property type="match status" value="2"/>
</dbReference>
<dbReference type="EC" id="3.2.1.21" evidence="4"/>
<proteinExistence type="inferred from homology"/>
<protein>
    <recommendedName>
        <fullName evidence="4">beta-glucosidase</fullName>
        <ecNumber evidence="4">3.2.1.21</ecNumber>
    </recommendedName>
</protein>
<evidence type="ECO:0000256" key="7">
    <source>
        <dbReference type="ARBA" id="ARBA00022801"/>
    </source>
</evidence>
<feature type="domain" description="Glycosyl hydrolase family 31 C-terminal" evidence="18">
    <location>
        <begin position="686"/>
        <end position="774"/>
    </location>
</feature>
<evidence type="ECO:0000259" key="17">
    <source>
        <dbReference type="Pfam" id="PF13802"/>
    </source>
</evidence>
<evidence type="ECO:0000256" key="4">
    <source>
        <dbReference type="ARBA" id="ARBA00012744"/>
    </source>
</evidence>
<comment type="caution">
    <text evidence="19">The sequence shown here is derived from an EMBL/GenBank/DDBJ whole genome shotgun (WGS) entry which is preliminary data.</text>
</comment>
<dbReference type="InterPro" id="IPR011013">
    <property type="entry name" value="Gal_mutarotase_sf_dom"/>
</dbReference>
<dbReference type="SUPFAM" id="SSF51011">
    <property type="entry name" value="Glycosyl hydrolase domain"/>
    <property type="match status" value="1"/>
</dbReference>
<dbReference type="GO" id="GO:0071555">
    <property type="term" value="P:cell wall organization"/>
    <property type="evidence" value="ECO:0007669"/>
    <property type="project" value="UniProtKB-KW"/>
</dbReference>
<dbReference type="EMBL" id="JARJLG010000008">
    <property type="protein sequence ID" value="KAJ7778724.1"/>
    <property type="molecule type" value="Genomic_DNA"/>
</dbReference>
<dbReference type="Gene3D" id="3.20.20.80">
    <property type="entry name" value="Glycosidases"/>
    <property type="match status" value="1"/>
</dbReference>
<dbReference type="SUPFAM" id="SSF51445">
    <property type="entry name" value="(Trans)glycosidases"/>
    <property type="match status" value="1"/>
</dbReference>
<keyword evidence="7 14" id="KW-0378">Hydrolase</keyword>
<gene>
    <name evidence="19" type="ORF">DFH07DRAFT_795753</name>
</gene>
<dbReference type="PANTHER" id="PTHR22762:SF67">
    <property type="entry name" value="ALPHA_BETA-GLUCOSIDASE AGDC-RELATED"/>
    <property type="match status" value="1"/>
</dbReference>
<dbReference type="AlphaFoldDB" id="A0AAD7K5E7"/>
<reference evidence="19" key="1">
    <citation type="submission" date="2023-03" db="EMBL/GenBank/DDBJ databases">
        <title>Massive genome expansion in bonnet fungi (Mycena s.s.) driven by repeated elements and novel gene families across ecological guilds.</title>
        <authorList>
            <consortium name="Lawrence Berkeley National Laboratory"/>
            <person name="Harder C.B."/>
            <person name="Miyauchi S."/>
            <person name="Viragh M."/>
            <person name="Kuo A."/>
            <person name="Thoen E."/>
            <person name="Andreopoulos B."/>
            <person name="Lu D."/>
            <person name="Skrede I."/>
            <person name="Drula E."/>
            <person name="Henrissat B."/>
            <person name="Morin E."/>
            <person name="Kohler A."/>
            <person name="Barry K."/>
            <person name="LaButti K."/>
            <person name="Morin E."/>
            <person name="Salamov A."/>
            <person name="Lipzen A."/>
            <person name="Mereny Z."/>
            <person name="Hegedus B."/>
            <person name="Baldrian P."/>
            <person name="Stursova M."/>
            <person name="Weitz H."/>
            <person name="Taylor A."/>
            <person name="Grigoriev I.V."/>
            <person name="Nagy L.G."/>
            <person name="Martin F."/>
            <person name="Kauserud H."/>
        </authorList>
    </citation>
    <scope>NUCLEOTIDE SEQUENCE</scope>
    <source>
        <strain evidence="19">CBHHK188m</strain>
    </source>
</reference>
<keyword evidence="8" id="KW-0325">Glycoprotein</keyword>
<evidence type="ECO:0000256" key="6">
    <source>
        <dbReference type="ARBA" id="ARBA00022729"/>
    </source>
</evidence>
<keyword evidence="6 15" id="KW-0732">Signal</keyword>